<gene>
    <name evidence="2" type="ORF">ECPE_LOCUS2809</name>
</gene>
<reference evidence="4" key="1">
    <citation type="submission" date="2016-06" db="UniProtKB">
        <authorList>
            <consortium name="WormBaseParasite"/>
        </authorList>
    </citation>
    <scope>IDENTIFICATION</scope>
</reference>
<dbReference type="WBParaSite" id="ECPE_0000281201-mRNA-1">
    <property type="protein sequence ID" value="ECPE_0000281201-mRNA-1"/>
    <property type="gene ID" value="ECPE_0000281201"/>
</dbReference>
<evidence type="ECO:0000313" key="4">
    <source>
        <dbReference type="WBParaSite" id="ECPE_0000281201-mRNA-1"/>
    </source>
</evidence>
<name>A0A183A774_9TREM</name>
<organism evidence="4">
    <name type="scientific">Echinostoma caproni</name>
    <dbReference type="NCBI Taxonomy" id="27848"/>
    <lineage>
        <taxon>Eukaryota</taxon>
        <taxon>Metazoa</taxon>
        <taxon>Spiralia</taxon>
        <taxon>Lophotrochozoa</taxon>
        <taxon>Platyhelminthes</taxon>
        <taxon>Trematoda</taxon>
        <taxon>Digenea</taxon>
        <taxon>Plagiorchiida</taxon>
        <taxon>Echinostomata</taxon>
        <taxon>Echinostomatoidea</taxon>
        <taxon>Echinostomatidae</taxon>
        <taxon>Echinostoma</taxon>
    </lineage>
</organism>
<evidence type="ECO:0000313" key="3">
    <source>
        <dbReference type="Proteomes" id="UP000272942"/>
    </source>
</evidence>
<evidence type="ECO:0000256" key="1">
    <source>
        <dbReference type="SAM" id="MobiDB-lite"/>
    </source>
</evidence>
<keyword evidence="3" id="KW-1185">Reference proteome</keyword>
<evidence type="ECO:0000313" key="2">
    <source>
        <dbReference type="EMBL" id="VDP67498.1"/>
    </source>
</evidence>
<accession>A0A183A774</accession>
<sequence>TVRVRGPSRDQENRQFIEPRNNAVENLHSPTEAAQVLEEPTSLHHIANLNCGCEPVSSKHSSSEKGKTLIVDDDHVRPNDSINGRKSPVNIAQDADTDNPIENAWEDQIQFMGQNTGSTQIWKVPAHNTSPALSSVNSSTGAQSLRYENDTDPDMTDFAQDVHQAEWQFIRHHMECTRLLGELTKMIEQITERDEITQSELGSLRQVSA</sequence>
<dbReference type="Proteomes" id="UP000272942">
    <property type="component" value="Unassembled WGS sequence"/>
</dbReference>
<dbReference type="AlphaFoldDB" id="A0A183A774"/>
<feature type="region of interest" description="Disordered" evidence="1">
    <location>
        <begin position="74"/>
        <end position="93"/>
    </location>
</feature>
<protein>
    <submittedName>
        <fullName evidence="4">HOME1 protein</fullName>
    </submittedName>
</protein>
<dbReference type="EMBL" id="UZAN01039872">
    <property type="protein sequence ID" value="VDP67498.1"/>
    <property type="molecule type" value="Genomic_DNA"/>
</dbReference>
<reference evidence="2 3" key="2">
    <citation type="submission" date="2018-11" db="EMBL/GenBank/DDBJ databases">
        <authorList>
            <consortium name="Pathogen Informatics"/>
        </authorList>
    </citation>
    <scope>NUCLEOTIDE SEQUENCE [LARGE SCALE GENOMIC DNA]</scope>
    <source>
        <strain evidence="2 3">Egypt</strain>
    </source>
</reference>
<proteinExistence type="predicted"/>